<keyword evidence="1" id="KW-1133">Transmembrane helix</keyword>
<evidence type="ECO:0000256" key="1">
    <source>
        <dbReference type="SAM" id="Phobius"/>
    </source>
</evidence>
<feature type="transmembrane region" description="Helical" evidence="1">
    <location>
        <begin position="147"/>
        <end position="168"/>
    </location>
</feature>
<feature type="transmembrane region" description="Helical" evidence="1">
    <location>
        <begin position="115"/>
        <end position="135"/>
    </location>
</feature>
<organism evidence="2">
    <name type="scientific">Anopheles aquasalis</name>
    <name type="common">Malaria mosquito</name>
    <dbReference type="NCBI Taxonomy" id="42839"/>
    <lineage>
        <taxon>Eukaryota</taxon>
        <taxon>Metazoa</taxon>
        <taxon>Ecdysozoa</taxon>
        <taxon>Arthropoda</taxon>
        <taxon>Hexapoda</taxon>
        <taxon>Insecta</taxon>
        <taxon>Pterygota</taxon>
        <taxon>Neoptera</taxon>
        <taxon>Endopterygota</taxon>
        <taxon>Diptera</taxon>
        <taxon>Nematocera</taxon>
        <taxon>Culicoidea</taxon>
        <taxon>Culicidae</taxon>
        <taxon>Anophelinae</taxon>
        <taxon>Anopheles</taxon>
    </lineage>
</organism>
<proteinExistence type="evidence at transcript level"/>
<evidence type="ECO:0000313" key="2">
    <source>
        <dbReference type="EMBL" id="JAA99410.1"/>
    </source>
</evidence>
<name>T1DP72_ANOAQ</name>
<dbReference type="AlphaFoldDB" id="T1DP72"/>
<feature type="transmembrane region" description="Helical" evidence="1">
    <location>
        <begin position="7"/>
        <end position="29"/>
    </location>
</feature>
<accession>T1DP72</accession>
<sequence>MRVYVCVFVLCFLPVVLYELSFFTLSFGYKRAPMGPGMLVGWSRIFSQICLLRSNRFFLHIFVSHPNPSISHCAFRFRLSSGCFAASHFAFLLCLFTLPLFLFSCWVFSFPFVNYLMTALLFARSVCVYVIFLPINHSLCEPSCQALLLDGCAFLSVYVIIFFIPRFCPRHTEYAHNVQSSMAGVVFFPSFFINSLLSPYFPDPLFIRPLNGFTVFFGAHSLSLFSLSSRMPSITLVVMFCRHRSFPFALDLPETIWLLF</sequence>
<dbReference type="EMBL" id="GAMD01002180">
    <property type="protein sequence ID" value="JAA99410.1"/>
    <property type="molecule type" value="mRNA"/>
</dbReference>
<protein>
    <submittedName>
        <fullName evidence="2">Uncharacterized protein</fullName>
    </submittedName>
</protein>
<keyword evidence="1" id="KW-0472">Membrane</keyword>
<feature type="transmembrane region" description="Helical" evidence="1">
    <location>
        <begin position="180"/>
        <end position="201"/>
    </location>
</feature>
<reference evidence="2" key="1">
    <citation type="submission" date="2013-07" db="EMBL/GenBank/DDBJ databases">
        <title>Transcriptome sequencing and developmental regulation of gene expression in Anopheles aquasalis.</title>
        <authorList>
            <consortium name="Brazilian Malaria Network (MCT/CNPq/MS/SCTIE/DECIT/PRONEX 555648/2009-5) and Research Network on Bioactive Molecules from Arthropod Vectors (NAP-MOBIARVE"/>
            <consortium name="University of Sao Paulo)"/>
            <person name="Marinotti O."/>
            <person name="Ribeiro J.M.C."/>
            <person name="Costa-da-Silva A.L."/>
            <person name="Silva M.C.P."/>
            <person name="Lopes A.R."/>
            <person name="Barros M.S."/>
            <person name="Sa-Nunes A."/>
            <person name="Konjin B.B."/>
            <person name="Carvalho E."/>
            <person name="Suesdek L."/>
            <person name="Silva-Neto M.A.C."/>
            <person name="Capurro M.L."/>
        </authorList>
    </citation>
    <scope>NUCLEOTIDE SEQUENCE</scope>
    <source>
        <tissue evidence="2">Whole body</tissue>
    </source>
</reference>
<feature type="transmembrane region" description="Helical" evidence="1">
    <location>
        <begin position="213"/>
        <end position="240"/>
    </location>
</feature>
<feature type="transmembrane region" description="Helical" evidence="1">
    <location>
        <begin position="85"/>
        <end position="108"/>
    </location>
</feature>
<keyword evidence="1" id="KW-0812">Transmembrane</keyword>